<feature type="region of interest" description="Disordered" evidence="1">
    <location>
        <begin position="187"/>
        <end position="224"/>
    </location>
</feature>
<feature type="transmembrane region" description="Helical" evidence="2">
    <location>
        <begin position="165"/>
        <end position="186"/>
    </location>
</feature>
<evidence type="ECO:0000256" key="1">
    <source>
        <dbReference type="SAM" id="MobiDB-lite"/>
    </source>
</evidence>
<sequence length="224" mass="26179">MGQALNPESSSGMRAWTYKTPRMANSMGYLLTTLPTKDSEKASQPIATLFVTALDQMTKSERPWDGRQILESQLMRHILVSILASGSQPQLHWIQPPLFCKRLLERIKAMNYIAAFVNISFHKRQIVTTKMKWETCQESSQKESQEPDSTRAIHYVLAFLLSCHLAPYISLGNGTIWYCSPLSTWARRRRRRKKKKKKKKRKKKKKNKKKEKKRKKKKKEKKSL</sequence>
<keyword evidence="2" id="KW-0472">Membrane</keyword>
<dbReference type="AlphaFoldDB" id="A0A835VEH8"/>
<protein>
    <submittedName>
        <fullName evidence="3">Uncharacterized protein</fullName>
    </submittedName>
</protein>
<evidence type="ECO:0000313" key="3">
    <source>
        <dbReference type="EMBL" id="KAG0494035.1"/>
    </source>
</evidence>
<name>A0A835VEH8_VANPL</name>
<evidence type="ECO:0000313" key="4">
    <source>
        <dbReference type="Proteomes" id="UP000639772"/>
    </source>
</evidence>
<proteinExistence type="predicted"/>
<organism evidence="3 4">
    <name type="scientific">Vanilla planifolia</name>
    <name type="common">Vanilla</name>
    <dbReference type="NCBI Taxonomy" id="51239"/>
    <lineage>
        <taxon>Eukaryota</taxon>
        <taxon>Viridiplantae</taxon>
        <taxon>Streptophyta</taxon>
        <taxon>Embryophyta</taxon>
        <taxon>Tracheophyta</taxon>
        <taxon>Spermatophyta</taxon>
        <taxon>Magnoliopsida</taxon>
        <taxon>Liliopsida</taxon>
        <taxon>Asparagales</taxon>
        <taxon>Orchidaceae</taxon>
        <taxon>Vanilloideae</taxon>
        <taxon>Vanilleae</taxon>
        <taxon>Vanilla</taxon>
    </lineage>
</organism>
<keyword evidence="2" id="KW-1133">Transmembrane helix</keyword>
<dbReference type="EMBL" id="JADCNM010000002">
    <property type="protein sequence ID" value="KAG0494035.1"/>
    <property type="molecule type" value="Genomic_DNA"/>
</dbReference>
<comment type="caution">
    <text evidence="3">The sequence shown here is derived from an EMBL/GenBank/DDBJ whole genome shotgun (WGS) entry which is preliminary data.</text>
</comment>
<keyword evidence="2" id="KW-0812">Transmembrane</keyword>
<dbReference type="Proteomes" id="UP000639772">
    <property type="component" value="Unassembled WGS sequence"/>
</dbReference>
<gene>
    <name evidence="3" type="ORF">HPP92_005029</name>
</gene>
<reference evidence="3 4" key="1">
    <citation type="journal article" date="2020" name="Nat. Food">
        <title>A phased Vanilla planifolia genome enables genetic improvement of flavour and production.</title>
        <authorList>
            <person name="Hasing T."/>
            <person name="Tang H."/>
            <person name="Brym M."/>
            <person name="Khazi F."/>
            <person name="Huang T."/>
            <person name="Chambers A.H."/>
        </authorList>
    </citation>
    <scope>NUCLEOTIDE SEQUENCE [LARGE SCALE GENOMIC DNA]</scope>
    <source>
        <tissue evidence="3">Leaf</tissue>
    </source>
</reference>
<evidence type="ECO:0000256" key="2">
    <source>
        <dbReference type="SAM" id="Phobius"/>
    </source>
</evidence>
<accession>A0A835VEH8</accession>